<dbReference type="PANTHER" id="PTHR19316">
    <property type="entry name" value="PROTEIN FOLDING REGULATOR"/>
    <property type="match status" value="1"/>
</dbReference>
<dbReference type="InterPro" id="IPR000357">
    <property type="entry name" value="HEAT"/>
</dbReference>
<evidence type="ECO:0000313" key="4">
    <source>
        <dbReference type="Proteomes" id="UP000828390"/>
    </source>
</evidence>
<name>A0A9D4RZR9_DREPO</name>
<dbReference type="OrthoDB" id="6098081at2759"/>
<dbReference type="EMBL" id="JAIWYP010000001">
    <property type="protein sequence ID" value="KAH3884552.1"/>
    <property type="molecule type" value="Genomic_DNA"/>
</dbReference>
<dbReference type="Gene3D" id="1.25.10.10">
    <property type="entry name" value="Leucine-rich Repeat Variant"/>
    <property type="match status" value="1"/>
</dbReference>
<comment type="caution">
    <text evidence="3">The sequence shown here is derived from an EMBL/GenBank/DDBJ whole genome shotgun (WGS) entry which is preliminary data.</text>
</comment>
<dbReference type="GO" id="GO:0005783">
    <property type="term" value="C:endoplasmic reticulum"/>
    <property type="evidence" value="ECO:0007669"/>
    <property type="project" value="TreeGrafter"/>
</dbReference>
<dbReference type="AlphaFoldDB" id="A0A9D4RZR9"/>
<sequence length="321" mass="36500">MASEDPNDNRSQRLPKDMKGLLKFCAQTADTEKKEDVVFQPMDPERKAWLHEALNSMSVSHVEEMRKSISIIQDNDSDADDKIEALESLINWCDSIDFAMDFHKIGGFTIFLLCLEHVEPELRWQCLNLIATLTQNNPYCQAAVLQAGLLPTLLAMLDTDTDPTVRTKALYAISCLTRDSQDALDQFISQDGFSVVMRAMQADVEKLKIKSAFMLSSIFTDNNTCKDILCDMGMIDQLVGHLSEEHSLFHEHVLSAILTVIRNHPRSLRECQKAELNLVTLLEQKLRDLKGIEEFQEEYQYVQELLPLVKCDNSVESDVAR</sequence>
<feature type="domain" description="Nucleotide exchange factor Fes1" evidence="2">
    <location>
        <begin position="18"/>
        <end position="100"/>
    </location>
</feature>
<gene>
    <name evidence="3" type="ORF">DPMN_008535</name>
</gene>
<dbReference type="Pfam" id="PF02985">
    <property type="entry name" value="HEAT"/>
    <property type="match status" value="1"/>
</dbReference>
<dbReference type="InterPro" id="IPR050693">
    <property type="entry name" value="Hsp70_NEF-Inhibitors"/>
</dbReference>
<dbReference type="Proteomes" id="UP000828390">
    <property type="component" value="Unassembled WGS sequence"/>
</dbReference>
<dbReference type="InterPro" id="IPR013918">
    <property type="entry name" value="Nucleotide_exch_fac_Fes1"/>
</dbReference>
<evidence type="ECO:0000259" key="2">
    <source>
        <dbReference type="Pfam" id="PF08609"/>
    </source>
</evidence>
<organism evidence="3 4">
    <name type="scientific">Dreissena polymorpha</name>
    <name type="common">Zebra mussel</name>
    <name type="synonym">Mytilus polymorpha</name>
    <dbReference type="NCBI Taxonomy" id="45954"/>
    <lineage>
        <taxon>Eukaryota</taxon>
        <taxon>Metazoa</taxon>
        <taxon>Spiralia</taxon>
        <taxon>Lophotrochozoa</taxon>
        <taxon>Mollusca</taxon>
        <taxon>Bivalvia</taxon>
        <taxon>Autobranchia</taxon>
        <taxon>Heteroconchia</taxon>
        <taxon>Euheterodonta</taxon>
        <taxon>Imparidentia</taxon>
        <taxon>Neoheterodontei</taxon>
        <taxon>Myida</taxon>
        <taxon>Dreissenoidea</taxon>
        <taxon>Dreissenidae</taxon>
        <taxon>Dreissena</taxon>
    </lineage>
</organism>
<reference evidence="3" key="1">
    <citation type="journal article" date="2019" name="bioRxiv">
        <title>The Genome of the Zebra Mussel, Dreissena polymorpha: A Resource for Invasive Species Research.</title>
        <authorList>
            <person name="McCartney M.A."/>
            <person name="Auch B."/>
            <person name="Kono T."/>
            <person name="Mallez S."/>
            <person name="Zhang Y."/>
            <person name="Obille A."/>
            <person name="Becker A."/>
            <person name="Abrahante J.E."/>
            <person name="Garbe J."/>
            <person name="Badalamenti J.P."/>
            <person name="Herman A."/>
            <person name="Mangelson H."/>
            <person name="Liachko I."/>
            <person name="Sullivan S."/>
            <person name="Sone E.D."/>
            <person name="Koren S."/>
            <person name="Silverstein K.A.T."/>
            <person name="Beckman K.B."/>
            <person name="Gohl D.M."/>
        </authorList>
    </citation>
    <scope>NUCLEOTIDE SEQUENCE</scope>
    <source>
        <strain evidence="3">Duluth1</strain>
        <tissue evidence="3">Whole animal</tissue>
    </source>
</reference>
<dbReference type="InterPro" id="IPR000225">
    <property type="entry name" value="Armadillo"/>
</dbReference>
<dbReference type="SMART" id="SM00185">
    <property type="entry name" value="ARM"/>
    <property type="match status" value="2"/>
</dbReference>
<dbReference type="Pfam" id="PF08609">
    <property type="entry name" value="Fes1"/>
    <property type="match status" value="1"/>
</dbReference>
<dbReference type="SUPFAM" id="SSF48371">
    <property type="entry name" value="ARM repeat"/>
    <property type="match status" value="1"/>
</dbReference>
<dbReference type="InterPro" id="IPR011989">
    <property type="entry name" value="ARM-like"/>
</dbReference>
<proteinExistence type="predicted"/>
<keyword evidence="4" id="KW-1185">Reference proteome</keyword>
<dbReference type="PANTHER" id="PTHR19316:SF18">
    <property type="entry name" value="HSP70-BINDING PROTEIN 1"/>
    <property type="match status" value="1"/>
</dbReference>
<dbReference type="GO" id="GO:0000774">
    <property type="term" value="F:adenyl-nucleotide exchange factor activity"/>
    <property type="evidence" value="ECO:0007669"/>
    <property type="project" value="TreeGrafter"/>
</dbReference>
<accession>A0A9D4RZR9</accession>
<keyword evidence="1" id="KW-0677">Repeat</keyword>
<dbReference type="InterPro" id="IPR016024">
    <property type="entry name" value="ARM-type_fold"/>
</dbReference>
<protein>
    <recommendedName>
        <fullName evidence="2">Nucleotide exchange factor Fes1 domain-containing protein</fullName>
    </recommendedName>
</protein>
<evidence type="ECO:0000256" key="1">
    <source>
        <dbReference type="ARBA" id="ARBA00022737"/>
    </source>
</evidence>
<reference evidence="3" key="2">
    <citation type="submission" date="2020-11" db="EMBL/GenBank/DDBJ databases">
        <authorList>
            <person name="McCartney M.A."/>
            <person name="Auch B."/>
            <person name="Kono T."/>
            <person name="Mallez S."/>
            <person name="Becker A."/>
            <person name="Gohl D.M."/>
            <person name="Silverstein K.A.T."/>
            <person name="Koren S."/>
            <person name="Bechman K.B."/>
            <person name="Herman A."/>
            <person name="Abrahante J.E."/>
            <person name="Garbe J."/>
        </authorList>
    </citation>
    <scope>NUCLEOTIDE SEQUENCE</scope>
    <source>
        <strain evidence="3">Duluth1</strain>
        <tissue evidence="3">Whole animal</tissue>
    </source>
</reference>
<evidence type="ECO:0000313" key="3">
    <source>
        <dbReference type="EMBL" id="KAH3884552.1"/>
    </source>
</evidence>